<gene>
    <name evidence="1" type="ORF">HA482_22770</name>
</gene>
<dbReference type="Proteomes" id="UP000639516">
    <property type="component" value="Unassembled WGS sequence"/>
</dbReference>
<evidence type="ECO:0000313" key="1">
    <source>
        <dbReference type="EMBL" id="MBC9981030.1"/>
    </source>
</evidence>
<dbReference type="RefSeq" id="WP_188106657.1">
    <property type="nucleotide sequence ID" value="NZ_JAANIH010000060.1"/>
</dbReference>
<dbReference type="EMBL" id="JAATTO010000033">
    <property type="protein sequence ID" value="MBC9981030.1"/>
    <property type="molecule type" value="Genomic_DNA"/>
</dbReference>
<evidence type="ECO:0008006" key="3">
    <source>
        <dbReference type="Google" id="ProtNLM"/>
    </source>
</evidence>
<evidence type="ECO:0000313" key="2">
    <source>
        <dbReference type="Proteomes" id="UP000639516"/>
    </source>
</evidence>
<name>A0ABR7UBP5_9BRAD</name>
<protein>
    <recommendedName>
        <fullName evidence="3">Glycosyltransferase family 25 protein</fullName>
    </recommendedName>
</protein>
<accession>A0ABR7UBP5</accession>
<keyword evidence="2" id="KW-1185">Reference proteome</keyword>
<comment type="caution">
    <text evidence="1">The sequence shown here is derived from an EMBL/GenBank/DDBJ whole genome shotgun (WGS) entry which is preliminary data.</text>
</comment>
<organism evidence="1 2">
    <name type="scientific">Bradyrhizobium campsiandrae</name>
    <dbReference type="NCBI Taxonomy" id="1729892"/>
    <lineage>
        <taxon>Bacteria</taxon>
        <taxon>Pseudomonadati</taxon>
        <taxon>Pseudomonadota</taxon>
        <taxon>Alphaproteobacteria</taxon>
        <taxon>Hyphomicrobiales</taxon>
        <taxon>Nitrobacteraceae</taxon>
        <taxon>Bradyrhizobium</taxon>
    </lineage>
</organism>
<sequence>MQKLFQNFDAIFLINLPERKDRLAATVREFEKIDYPIAHPHNRVRIIPGTKFLSADGFPSIGMRGSFTSHLSAIQSAQALKLRNVLVCEDDIRFNSVDESTIDRLSSSMPPEWDIIYFGYLEPKEENRAIGFLPYAKGTIGGHFYAVNGPFFEVLANYMLACRDRPPGHPLGGKMGRDGTFNQLLIVRPDTKVFLTSPNLAGQRSSRSDITPSRLDKIVFPSLMSFARSLRHRLKR</sequence>
<proteinExistence type="predicted"/>
<reference evidence="1 2" key="1">
    <citation type="journal article" date="2020" name="Arch. Microbiol.">
        <title>Bradyrhizobium campsiandrae sp. nov., a nitrogen-fixing bacterial strain isolated from a native leguminous tree from the Amazon adapted to flooded conditions.</title>
        <authorList>
            <person name="Cabral Michel D."/>
            <person name="Martins da Costa E."/>
            <person name="Azarias Guimaraes A."/>
            <person name="Soares de Carvalho T."/>
            <person name="Santos de Castro Caputo P."/>
            <person name="Willems A."/>
            <person name="de Souza Moreira F.M."/>
        </authorList>
    </citation>
    <scope>NUCLEOTIDE SEQUENCE [LARGE SCALE GENOMIC DNA]</scope>
    <source>
        <strain evidence="2">INPA 384B</strain>
    </source>
</reference>